<evidence type="ECO:0000259" key="2">
    <source>
        <dbReference type="Pfam" id="PF01551"/>
    </source>
</evidence>
<sequence>MSEWGESIKKRRQKQVQLIRQGMYSVADDGVGLKSEGWGQKDWKVGTDKKNKKNKPSKLFIQTLISVFLLLGTYIIYQFQTNRGIKVQEWIRISMTKEFQFQNMADWYHKMVGGVPSILPAFQSKPKQSTSLKWTAPVQGKVVLPFDQKRKGTVLQTLHESQIKAVEEGWVTFAGEKPDLGNLVIIRHAQGYESWYGFVQNVKVKKKDWVKSGQLIGEVGDKKGQPMVYFALKKEDQFISPMGVIPFE</sequence>
<dbReference type="Gene3D" id="2.70.70.10">
    <property type="entry name" value="Glucose Permease (Domain IIA)"/>
    <property type="match status" value="1"/>
</dbReference>
<dbReference type="OrthoDB" id="2986589at2"/>
<dbReference type="RefSeq" id="WP_113657253.1">
    <property type="nucleotide sequence ID" value="NZ_KZ845663.1"/>
</dbReference>
<dbReference type="InterPro" id="IPR016047">
    <property type="entry name" value="M23ase_b-sheet_dom"/>
</dbReference>
<dbReference type="Pfam" id="PF01551">
    <property type="entry name" value="Peptidase_M23"/>
    <property type="match status" value="1"/>
</dbReference>
<name>A0A364K8P2_9BACL</name>
<dbReference type="InterPro" id="IPR011055">
    <property type="entry name" value="Dup_hybrid_motif"/>
</dbReference>
<dbReference type="EMBL" id="QJKK01000001">
    <property type="protein sequence ID" value="RAL26648.1"/>
    <property type="molecule type" value="Genomic_DNA"/>
</dbReference>
<evidence type="ECO:0000313" key="4">
    <source>
        <dbReference type="Proteomes" id="UP000251213"/>
    </source>
</evidence>
<dbReference type="AlphaFoldDB" id="A0A364K8P2"/>
<evidence type="ECO:0000256" key="1">
    <source>
        <dbReference type="SAM" id="Phobius"/>
    </source>
</evidence>
<dbReference type="CDD" id="cd12797">
    <property type="entry name" value="M23_peptidase"/>
    <property type="match status" value="1"/>
</dbReference>
<keyword evidence="4" id="KW-1185">Reference proteome</keyword>
<protein>
    <recommendedName>
        <fullName evidence="2">M23ase beta-sheet core domain-containing protein</fullName>
    </recommendedName>
</protein>
<evidence type="ECO:0000313" key="3">
    <source>
        <dbReference type="EMBL" id="RAL26648.1"/>
    </source>
</evidence>
<organism evidence="3 4">
    <name type="scientific">Thermoflavimicrobium daqui</name>
    <dbReference type="NCBI Taxonomy" id="2137476"/>
    <lineage>
        <taxon>Bacteria</taxon>
        <taxon>Bacillati</taxon>
        <taxon>Bacillota</taxon>
        <taxon>Bacilli</taxon>
        <taxon>Bacillales</taxon>
        <taxon>Thermoactinomycetaceae</taxon>
        <taxon>Thermoflavimicrobium</taxon>
    </lineage>
</organism>
<feature type="transmembrane region" description="Helical" evidence="1">
    <location>
        <begin position="59"/>
        <end position="77"/>
    </location>
</feature>
<dbReference type="PANTHER" id="PTHR21666:SF274">
    <property type="entry name" value="STAGE IV SPORULATION PROTEIN FA"/>
    <property type="match status" value="1"/>
</dbReference>
<reference evidence="3 4" key="2">
    <citation type="submission" date="2018-06" db="EMBL/GenBank/DDBJ databases">
        <authorList>
            <person name="Zhirakovskaya E."/>
        </authorList>
    </citation>
    <scope>NUCLEOTIDE SEQUENCE [LARGE SCALE GENOMIC DNA]</scope>
    <source>
        <strain evidence="3 4">FBKL4.011</strain>
    </source>
</reference>
<feature type="domain" description="M23ase beta-sheet core" evidence="2">
    <location>
        <begin position="149"/>
        <end position="241"/>
    </location>
</feature>
<dbReference type="Proteomes" id="UP000251213">
    <property type="component" value="Unassembled WGS sequence"/>
</dbReference>
<keyword evidence="1" id="KW-0812">Transmembrane</keyword>
<gene>
    <name evidence="3" type="ORF">DL897_00945</name>
</gene>
<dbReference type="SUPFAM" id="SSF51261">
    <property type="entry name" value="Duplicated hybrid motif"/>
    <property type="match status" value="1"/>
</dbReference>
<reference evidence="3 4" key="1">
    <citation type="submission" date="2018-06" db="EMBL/GenBank/DDBJ databases">
        <title>Thermoflavimicrobium daqus sp. nov., a thermophilic microbe isolated from Moutai-flavour Daqu.</title>
        <authorList>
            <person name="Wang X."/>
            <person name="Zhou H."/>
        </authorList>
    </citation>
    <scope>NUCLEOTIDE SEQUENCE [LARGE SCALE GENOMIC DNA]</scope>
    <source>
        <strain evidence="3 4">FBKL4.011</strain>
    </source>
</reference>
<accession>A0A364K8P2</accession>
<dbReference type="GO" id="GO:0004222">
    <property type="term" value="F:metalloendopeptidase activity"/>
    <property type="evidence" value="ECO:0007669"/>
    <property type="project" value="TreeGrafter"/>
</dbReference>
<keyword evidence="1" id="KW-0472">Membrane</keyword>
<dbReference type="PANTHER" id="PTHR21666">
    <property type="entry name" value="PEPTIDASE-RELATED"/>
    <property type="match status" value="1"/>
</dbReference>
<proteinExistence type="predicted"/>
<dbReference type="InterPro" id="IPR050570">
    <property type="entry name" value="Cell_wall_metabolism_enzyme"/>
</dbReference>
<keyword evidence="1" id="KW-1133">Transmembrane helix</keyword>
<comment type="caution">
    <text evidence="3">The sequence shown here is derived from an EMBL/GenBank/DDBJ whole genome shotgun (WGS) entry which is preliminary data.</text>
</comment>